<feature type="transmembrane region" description="Helical" evidence="6">
    <location>
        <begin position="325"/>
        <end position="344"/>
    </location>
</feature>
<feature type="transmembrane region" description="Helical" evidence="6">
    <location>
        <begin position="38"/>
        <end position="57"/>
    </location>
</feature>
<name>A0A1Y2HH39_9FUNG</name>
<dbReference type="PANTHER" id="PTHR11040:SF205">
    <property type="entry name" value="ZINC TRANSPORTER ZUPT"/>
    <property type="match status" value="1"/>
</dbReference>
<comment type="subcellular location">
    <subcellularLocation>
        <location evidence="1">Membrane</location>
        <topology evidence="1">Multi-pass membrane protein</topology>
    </subcellularLocation>
</comment>
<feature type="region of interest" description="Disordered" evidence="5">
    <location>
        <begin position="118"/>
        <end position="142"/>
    </location>
</feature>
<evidence type="ECO:0000256" key="1">
    <source>
        <dbReference type="ARBA" id="ARBA00004141"/>
    </source>
</evidence>
<dbReference type="AlphaFoldDB" id="A0A1Y2HH39"/>
<organism evidence="7 8">
    <name type="scientific">Catenaria anguillulae PL171</name>
    <dbReference type="NCBI Taxonomy" id="765915"/>
    <lineage>
        <taxon>Eukaryota</taxon>
        <taxon>Fungi</taxon>
        <taxon>Fungi incertae sedis</taxon>
        <taxon>Blastocladiomycota</taxon>
        <taxon>Blastocladiomycetes</taxon>
        <taxon>Blastocladiales</taxon>
        <taxon>Catenariaceae</taxon>
        <taxon>Catenaria</taxon>
    </lineage>
</organism>
<evidence type="ECO:0000313" key="7">
    <source>
        <dbReference type="EMBL" id="ORZ32392.1"/>
    </source>
</evidence>
<keyword evidence="8" id="KW-1185">Reference proteome</keyword>
<feature type="transmembrane region" description="Helical" evidence="6">
    <location>
        <begin position="255"/>
        <end position="278"/>
    </location>
</feature>
<proteinExistence type="predicted"/>
<dbReference type="EMBL" id="MCFL01000047">
    <property type="protein sequence ID" value="ORZ32392.1"/>
    <property type="molecule type" value="Genomic_DNA"/>
</dbReference>
<dbReference type="Pfam" id="PF02535">
    <property type="entry name" value="Zip"/>
    <property type="match status" value="1"/>
</dbReference>
<dbReference type="Proteomes" id="UP000193411">
    <property type="component" value="Unassembled WGS sequence"/>
</dbReference>
<comment type="caution">
    <text evidence="7">The sequence shown here is derived from an EMBL/GenBank/DDBJ whole genome shotgun (WGS) entry which is preliminary data.</text>
</comment>
<feature type="transmembrane region" description="Helical" evidence="6">
    <location>
        <begin position="12"/>
        <end position="32"/>
    </location>
</feature>
<dbReference type="GO" id="GO:0016020">
    <property type="term" value="C:membrane"/>
    <property type="evidence" value="ECO:0007669"/>
    <property type="project" value="UniProtKB-SubCell"/>
</dbReference>
<feature type="transmembrane region" description="Helical" evidence="6">
    <location>
        <begin position="84"/>
        <end position="102"/>
    </location>
</feature>
<dbReference type="OrthoDB" id="262547at2759"/>
<dbReference type="STRING" id="765915.A0A1Y2HH39"/>
<evidence type="ECO:0000313" key="8">
    <source>
        <dbReference type="Proteomes" id="UP000193411"/>
    </source>
</evidence>
<evidence type="ECO:0000256" key="2">
    <source>
        <dbReference type="ARBA" id="ARBA00022692"/>
    </source>
</evidence>
<gene>
    <name evidence="7" type="ORF">BCR44DRAFT_411068</name>
</gene>
<dbReference type="InterPro" id="IPR003689">
    <property type="entry name" value="ZIP"/>
</dbReference>
<reference evidence="7 8" key="1">
    <citation type="submission" date="2016-07" db="EMBL/GenBank/DDBJ databases">
        <title>Pervasive Adenine N6-methylation of Active Genes in Fungi.</title>
        <authorList>
            <consortium name="DOE Joint Genome Institute"/>
            <person name="Mondo S.J."/>
            <person name="Dannebaum R.O."/>
            <person name="Kuo R.C."/>
            <person name="Labutti K."/>
            <person name="Haridas S."/>
            <person name="Kuo A."/>
            <person name="Salamov A."/>
            <person name="Ahrendt S.R."/>
            <person name="Lipzen A."/>
            <person name="Sullivan W."/>
            <person name="Andreopoulos W.B."/>
            <person name="Clum A."/>
            <person name="Lindquist E."/>
            <person name="Daum C."/>
            <person name="Ramamoorthy G.K."/>
            <person name="Gryganskyi A."/>
            <person name="Culley D."/>
            <person name="Magnuson J.K."/>
            <person name="James T.Y."/>
            <person name="O'Malley M.A."/>
            <person name="Stajich J.E."/>
            <person name="Spatafora J.W."/>
            <person name="Visel A."/>
            <person name="Grigoriev I.V."/>
        </authorList>
    </citation>
    <scope>NUCLEOTIDE SEQUENCE [LARGE SCALE GENOMIC DNA]</scope>
    <source>
        <strain evidence="7 8">PL171</strain>
    </source>
</reference>
<evidence type="ECO:0000256" key="3">
    <source>
        <dbReference type="ARBA" id="ARBA00022989"/>
    </source>
</evidence>
<accession>A0A1Y2HH39</accession>
<evidence type="ECO:0000256" key="4">
    <source>
        <dbReference type="ARBA" id="ARBA00023136"/>
    </source>
</evidence>
<keyword evidence="2 6" id="KW-0812">Transmembrane</keyword>
<sequence length="346" mass="36952">MAEQGGNNLTAFLVTMFAGLATAVGGACVRFGSLQSPAFLSMSMALAAGVMIHVSYVEILKKSEEAFAEAWPATRRDPNGPKRAVVMANVMFFCGVIFIIVLDKVIDRVQDYFMPDDVPAPHDHHAPPTALSKEQRRSRHRSSMIAPDVLQSYMHSYEQNEKPRSQYGGHDVEHGAKSTTDMSPEQKAKLMRTGLVTALAIGAHNLPEGLATFIAMANGAGSGLPLAVAITIHNIPEGVCVAVPVLYATGSRVKAFLMSLVAGLSEPIGAAIGWAIIASIKPSKLNLLFGIMFGLISGMMIYIALVELLPTAVTYMPNGQGRVAMALWTGIFIMAASLVMFEMAGE</sequence>
<feature type="compositionally biased region" description="Basic and acidic residues" evidence="5">
    <location>
        <begin position="160"/>
        <end position="176"/>
    </location>
</feature>
<keyword evidence="3 6" id="KW-1133">Transmembrane helix</keyword>
<dbReference type="GO" id="GO:0005385">
    <property type="term" value="F:zinc ion transmembrane transporter activity"/>
    <property type="evidence" value="ECO:0007669"/>
    <property type="project" value="TreeGrafter"/>
</dbReference>
<feature type="region of interest" description="Disordered" evidence="5">
    <location>
        <begin position="160"/>
        <end position="184"/>
    </location>
</feature>
<evidence type="ECO:0000256" key="5">
    <source>
        <dbReference type="SAM" id="MobiDB-lite"/>
    </source>
</evidence>
<keyword evidence="4 6" id="KW-0472">Membrane</keyword>
<protein>
    <submittedName>
        <fullName evidence="7">Zinc/iron permease</fullName>
    </submittedName>
</protein>
<dbReference type="PANTHER" id="PTHR11040">
    <property type="entry name" value="ZINC/IRON TRANSPORTER"/>
    <property type="match status" value="1"/>
</dbReference>
<evidence type="ECO:0000256" key="6">
    <source>
        <dbReference type="SAM" id="Phobius"/>
    </source>
</evidence>
<feature type="transmembrane region" description="Helical" evidence="6">
    <location>
        <begin position="285"/>
        <end position="305"/>
    </location>
</feature>